<feature type="region of interest" description="Disordered" evidence="1">
    <location>
        <begin position="26"/>
        <end position="47"/>
    </location>
</feature>
<sequence>MRNCKCSDDCHGNSPLTMMSLARRMAGEGRTTPTVPIRGASCSPVRT</sequence>
<organism evidence="2 3">
    <name type="scientific">Olsenella profusa F0195</name>
    <dbReference type="NCBI Taxonomy" id="1125712"/>
    <lineage>
        <taxon>Bacteria</taxon>
        <taxon>Bacillati</taxon>
        <taxon>Actinomycetota</taxon>
        <taxon>Coriobacteriia</taxon>
        <taxon>Coriobacteriales</taxon>
        <taxon>Atopobiaceae</taxon>
        <taxon>Olsenella</taxon>
    </lineage>
</organism>
<dbReference type="Proteomes" id="UP000016638">
    <property type="component" value="Unassembled WGS sequence"/>
</dbReference>
<evidence type="ECO:0000256" key="1">
    <source>
        <dbReference type="SAM" id="MobiDB-lite"/>
    </source>
</evidence>
<gene>
    <name evidence="2" type="ORF">HMPREF1316_1373</name>
</gene>
<dbReference type="PATRIC" id="fig|1125712.3.peg.2139"/>
<proteinExistence type="predicted"/>
<comment type="caution">
    <text evidence="2">The sequence shown here is derived from an EMBL/GenBank/DDBJ whole genome shotgun (WGS) entry which is preliminary data.</text>
</comment>
<reference evidence="2 3" key="1">
    <citation type="submission" date="2013-08" db="EMBL/GenBank/DDBJ databases">
        <authorList>
            <person name="Durkin A.S."/>
            <person name="Haft D.R."/>
            <person name="McCorrison J."/>
            <person name="Torralba M."/>
            <person name="Gillis M."/>
            <person name="Haft D.H."/>
            <person name="Methe B."/>
            <person name="Sutton G."/>
            <person name="Nelson K.E."/>
        </authorList>
    </citation>
    <scope>NUCLEOTIDE SEQUENCE [LARGE SCALE GENOMIC DNA]</scope>
    <source>
        <strain evidence="2 3">F0195</strain>
    </source>
</reference>
<keyword evidence="3" id="KW-1185">Reference proteome</keyword>
<name>U2V1J1_9ACTN</name>
<dbReference type="EMBL" id="AWEZ01000064">
    <property type="protein sequence ID" value="ERL06566.1"/>
    <property type="molecule type" value="Genomic_DNA"/>
</dbReference>
<dbReference type="AlphaFoldDB" id="U2V1J1"/>
<evidence type="ECO:0000313" key="3">
    <source>
        <dbReference type="Proteomes" id="UP000016638"/>
    </source>
</evidence>
<evidence type="ECO:0000313" key="2">
    <source>
        <dbReference type="EMBL" id="ERL06566.1"/>
    </source>
</evidence>
<protein>
    <submittedName>
        <fullName evidence="2">Uncharacterized protein</fullName>
    </submittedName>
</protein>
<accession>U2V1J1</accession>